<dbReference type="AlphaFoldDB" id="A0A5C3PRE3"/>
<feature type="transmembrane region" description="Helical" evidence="2">
    <location>
        <begin position="146"/>
        <end position="169"/>
    </location>
</feature>
<keyword evidence="2" id="KW-0472">Membrane</keyword>
<keyword evidence="4" id="KW-1185">Reference proteome</keyword>
<feature type="transmembrane region" description="Helical" evidence="2">
    <location>
        <begin position="70"/>
        <end position="103"/>
    </location>
</feature>
<name>A0A5C3PRE3_9APHY</name>
<proteinExistence type="predicted"/>
<protein>
    <submittedName>
        <fullName evidence="3">Uncharacterized protein</fullName>
    </submittedName>
</protein>
<evidence type="ECO:0000313" key="3">
    <source>
        <dbReference type="EMBL" id="TFK91737.1"/>
    </source>
</evidence>
<evidence type="ECO:0000256" key="2">
    <source>
        <dbReference type="SAM" id="Phobius"/>
    </source>
</evidence>
<organism evidence="3 4">
    <name type="scientific">Polyporus arcularius HHB13444</name>
    <dbReference type="NCBI Taxonomy" id="1314778"/>
    <lineage>
        <taxon>Eukaryota</taxon>
        <taxon>Fungi</taxon>
        <taxon>Dikarya</taxon>
        <taxon>Basidiomycota</taxon>
        <taxon>Agaricomycotina</taxon>
        <taxon>Agaricomycetes</taxon>
        <taxon>Polyporales</taxon>
        <taxon>Polyporaceae</taxon>
        <taxon>Polyporus</taxon>
    </lineage>
</organism>
<dbReference type="InParanoid" id="A0A5C3PRE3"/>
<dbReference type="EMBL" id="ML211013">
    <property type="protein sequence ID" value="TFK91737.1"/>
    <property type="molecule type" value="Genomic_DNA"/>
</dbReference>
<keyword evidence="2" id="KW-1133">Transmembrane helix</keyword>
<feature type="transmembrane region" description="Helical" evidence="2">
    <location>
        <begin position="181"/>
        <end position="205"/>
    </location>
</feature>
<accession>A0A5C3PRE3</accession>
<feature type="region of interest" description="Disordered" evidence="1">
    <location>
        <begin position="1"/>
        <end position="60"/>
    </location>
</feature>
<sequence length="245" mass="25579">MSAKEEQPPPYTPDAGNSTSTPAPEADAPSYAPPPGQPPSGTAPALTQRKTFMPNSRKAVSRRFRRDSTLSYLCGTALPTVISISVLSFFIVGLFIFAIAIPFTLVGAKVLGYSTRPLTNTYTDGRYDIYGNRRTYSGLSGQYARALAAGTSVVTAALVGLGWICGLFWALRGNDSMGGPFLFYTLLGAGCIAATAIVSGVGAALRPITDFSALQAFRSGGVGFAVLGGSIAVVASQILESPQRH</sequence>
<reference evidence="3 4" key="1">
    <citation type="journal article" date="2019" name="Nat. Ecol. Evol.">
        <title>Megaphylogeny resolves global patterns of mushroom evolution.</title>
        <authorList>
            <person name="Varga T."/>
            <person name="Krizsan K."/>
            <person name="Foldi C."/>
            <person name="Dima B."/>
            <person name="Sanchez-Garcia M."/>
            <person name="Sanchez-Ramirez S."/>
            <person name="Szollosi G.J."/>
            <person name="Szarkandi J.G."/>
            <person name="Papp V."/>
            <person name="Albert L."/>
            <person name="Andreopoulos W."/>
            <person name="Angelini C."/>
            <person name="Antonin V."/>
            <person name="Barry K.W."/>
            <person name="Bougher N.L."/>
            <person name="Buchanan P."/>
            <person name="Buyck B."/>
            <person name="Bense V."/>
            <person name="Catcheside P."/>
            <person name="Chovatia M."/>
            <person name="Cooper J."/>
            <person name="Damon W."/>
            <person name="Desjardin D."/>
            <person name="Finy P."/>
            <person name="Geml J."/>
            <person name="Haridas S."/>
            <person name="Hughes K."/>
            <person name="Justo A."/>
            <person name="Karasinski D."/>
            <person name="Kautmanova I."/>
            <person name="Kiss B."/>
            <person name="Kocsube S."/>
            <person name="Kotiranta H."/>
            <person name="LaButti K.M."/>
            <person name="Lechner B.E."/>
            <person name="Liimatainen K."/>
            <person name="Lipzen A."/>
            <person name="Lukacs Z."/>
            <person name="Mihaltcheva S."/>
            <person name="Morgado L.N."/>
            <person name="Niskanen T."/>
            <person name="Noordeloos M.E."/>
            <person name="Ohm R.A."/>
            <person name="Ortiz-Santana B."/>
            <person name="Ovrebo C."/>
            <person name="Racz N."/>
            <person name="Riley R."/>
            <person name="Savchenko A."/>
            <person name="Shiryaev A."/>
            <person name="Soop K."/>
            <person name="Spirin V."/>
            <person name="Szebenyi C."/>
            <person name="Tomsovsky M."/>
            <person name="Tulloss R.E."/>
            <person name="Uehling J."/>
            <person name="Grigoriev I.V."/>
            <person name="Vagvolgyi C."/>
            <person name="Papp T."/>
            <person name="Martin F.M."/>
            <person name="Miettinen O."/>
            <person name="Hibbett D.S."/>
            <person name="Nagy L.G."/>
        </authorList>
    </citation>
    <scope>NUCLEOTIDE SEQUENCE [LARGE SCALE GENOMIC DNA]</scope>
    <source>
        <strain evidence="3 4">HHB13444</strain>
    </source>
</reference>
<evidence type="ECO:0000256" key="1">
    <source>
        <dbReference type="SAM" id="MobiDB-lite"/>
    </source>
</evidence>
<feature type="transmembrane region" description="Helical" evidence="2">
    <location>
        <begin position="217"/>
        <end position="239"/>
    </location>
</feature>
<keyword evidence="2" id="KW-0812">Transmembrane</keyword>
<dbReference type="Proteomes" id="UP000308197">
    <property type="component" value="Unassembled WGS sequence"/>
</dbReference>
<evidence type="ECO:0000313" key="4">
    <source>
        <dbReference type="Proteomes" id="UP000308197"/>
    </source>
</evidence>
<gene>
    <name evidence="3" type="ORF">K466DRAFT_297152</name>
</gene>